<name>A0ABP3KXD5_9ACTN</name>
<dbReference type="Proteomes" id="UP001499895">
    <property type="component" value="Unassembled WGS sequence"/>
</dbReference>
<keyword evidence="2" id="KW-1185">Reference proteome</keyword>
<organism evidence="1 2">
    <name type="scientific">Streptomyces stramineus</name>
    <dbReference type="NCBI Taxonomy" id="173861"/>
    <lineage>
        <taxon>Bacteria</taxon>
        <taxon>Bacillati</taxon>
        <taxon>Actinomycetota</taxon>
        <taxon>Actinomycetes</taxon>
        <taxon>Kitasatosporales</taxon>
        <taxon>Streptomycetaceae</taxon>
        <taxon>Streptomyces</taxon>
    </lineage>
</organism>
<protein>
    <submittedName>
        <fullName evidence="1">Uncharacterized protein</fullName>
    </submittedName>
</protein>
<proteinExistence type="predicted"/>
<reference evidence="2" key="1">
    <citation type="journal article" date="2019" name="Int. J. Syst. Evol. Microbiol.">
        <title>The Global Catalogue of Microorganisms (GCM) 10K type strain sequencing project: providing services to taxonomists for standard genome sequencing and annotation.</title>
        <authorList>
            <consortium name="The Broad Institute Genomics Platform"/>
            <consortium name="The Broad Institute Genome Sequencing Center for Infectious Disease"/>
            <person name="Wu L."/>
            <person name="Ma J."/>
        </authorList>
    </citation>
    <scope>NUCLEOTIDE SEQUENCE [LARGE SCALE GENOMIC DNA]</scope>
    <source>
        <strain evidence="2">JCM 10649</strain>
    </source>
</reference>
<sequence>MITPATPAAAWVCPMFDFADPSHSGRPSGRPCPYVANNAWASIGSPSVVPVPCPSTASTSAADKPAFASA</sequence>
<gene>
    <name evidence="1" type="ORF">GCM10009544_55700</name>
</gene>
<dbReference type="EMBL" id="BAAAHB010000097">
    <property type="protein sequence ID" value="GAA0487245.1"/>
    <property type="molecule type" value="Genomic_DNA"/>
</dbReference>
<accession>A0ABP3KXD5</accession>
<comment type="caution">
    <text evidence="1">The sequence shown here is derived from an EMBL/GenBank/DDBJ whole genome shotgun (WGS) entry which is preliminary data.</text>
</comment>
<evidence type="ECO:0000313" key="1">
    <source>
        <dbReference type="EMBL" id="GAA0487245.1"/>
    </source>
</evidence>
<evidence type="ECO:0000313" key="2">
    <source>
        <dbReference type="Proteomes" id="UP001499895"/>
    </source>
</evidence>